<feature type="region of interest" description="Disordered" evidence="1">
    <location>
        <begin position="408"/>
        <end position="445"/>
    </location>
</feature>
<keyword evidence="4" id="KW-1185">Reference proteome</keyword>
<dbReference type="RefSeq" id="WP_187721746.1">
    <property type="nucleotide sequence ID" value="NZ_BAABBL010000002.1"/>
</dbReference>
<evidence type="ECO:0000313" key="4">
    <source>
        <dbReference type="Proteomes" id="UP000516117"/>
    </source>
</evidence>
<dbReference type="CDD" id="cd00085">
    <property type="entry name" value="HNHc"/>
    <property type="match status" value="1"/>
</dbReference>
<organism evidence="3 4">
    <name type="scientific">Tessaracoccus defluvii</name>
    <dbReference type="NCBI Taxonomy" id="1285901"/>
    <lineage>
        <taxon>Bacteria</taxon>
        <taxon>Bacillati</taxon>
        <taxon>Actinomycetota</taxon>
        <taxon>Actinomycetes</taxon>
        <taxon>Propionibacteriales</taxon>
        <taxon>Propionibacteriaceae</taxon>
        <taxon>Tessaracoccus</taxon>
    </lineage>
</organism>
<feature type="domain" description="HNH nuclease" evidence="2">
    <location>
        <begin position="329"/>
        <end position="381"/>
    </location>
</feature>
<protein>
    <submittedName>
        <fullName evidence="3">DUF222 domain-containing protein</fullName>
    </submittedName>
</protein>
<dbReference type="KEGG" id="tdf:H9L22_04385"/>
<feature type="compositionally biased region" description="Basic residues" evidence="1">
    <location>
        <begin position="418"/>
        <end position="429"/>
    </location>
</feature>
<dbReference type="Gene3D" id="1.10.30.50">
    <property type="match status" value="1"/>
</dbReference>
<name>A0A7H0H7Y0_9ACTN</name>
<dbReference type="SMART" id="SM00507">
    <property type="entry name" value="HNHc"/>
    <property type="match status" value="1"/>
</dbReference>
<proteinExistence type="predicted"/>
<dbReference type="Proteomes" id="UP000516117">
    <property type="component" value="Chromosome"/>
</dbReference>
<evidence type="ECO:0000256" key="1">
    <source>
        <dbReference type="SAM" id="MobiDB-lite"/>
    </source>
</evidence>
<dbReference type="InterPro" id="IPR003615">
    <property type="entry name" value="HNH_nuc"/>
</dbReference>
<dbReference type="InterPro" id="IPR003870">
    <property type="entry name" value="DUF222"/>
</dbReference>
<evidence type="ECO:0000259" key="2">
    <source>
        <dbReference type="SMART" id="SM00507"/>
    </source>
</evidence>
<evidence type="ECO:0000313" key="3">
    <source>
        <dbReference type="EMBL" id="QNP56646.1"/>
    </source>
</evidence>
<accession>A0A7H0H7Y0</accession>
<sequence>MSSSAVDTLGRRLAAVREALAALPATLSSTERRELLIQLGEVTDALTGSRLSLLHDEDRLADPPGAAVDWLHHTNTVSRRAARAMVRLAADLADRYPLIGEALRAGAVSEAQTRAIVSGLAKSGVEFTVAELATAQRELIRYAAEFDPDELHLLAVRYGEVLAPDRADEIEASRLAREAKLARAGRSFVLVPDHHGSMRIRGQLPIADGELLLAQLDALTPSANAYLEERERPGMAARRADALVRLTGIVAATGSLPARGGDRPQVIVTLSLETLLSGLGRAGALASGESLAAGDARRLACDAHIIPVTLDGGSRPLDVGASRRLFSASVRTALALRDQGCAFPGCTAPPAACDAHHIVPWWAGGASVLGNAVLLCPYHHRVVEPDLARAPGFQWQVHLDPVDGMPWFTPPRQIDPRRRPRRHHRHRLRGPVPIPAEETLPRGDPPVWDDLPFSSEWTVGTTV</sequence>
<dbReference type="Pfam" id="PF02720">
    <property type="entry name" value="DUF222"/>
    <property type="match status" value="1"/>
</dbReference>
<reference evidence="3 4" key="1">
    <citation type="submission" date="2020-08" db="EMBL/GenBank/DDBJ databases">
        <title>Genome sequence of Tessaracoccus defluvii JCM 17540T.</title>
        <authorList>
            <person name="Hyun D.-W."/>
            <person name="Bae J.-W."/>
        </authorList>
    </citation>
    <scope>NUCLEOTIDE SEQUENCE [LARGE SCALE GENOMIC DNA]</scope>
    <source>
        <strain evidence="3 4">JCM 17540</strain>
    </source>
</reference>
<dbReference type="EMBL" id="CP060789">
    <property type="protein sequence ID" value="QNP56646.1"/>
    <property type="molecule type" value="Genomic_DNA"/>
</dbReference>
<dbReference type="AlphaFoldDB" id="A0A7H0H7Y0"/>
<gene>
    <name evidence="3" type="ORF">H9L22_04385</name>
</gene>